<accession>A0A150IM79</accession>
<comment type="caution">
    <text evidence="1">The sequence shown here is derived from an EMBL/GenBank/DDBJ whole genome shotgun (WGS) entry which is preliminary data.</text>
</comment>
<proteinExistence type="predicted"/>
<dbReference type="EMBL" id="LNGD01000224">
    <property type="protein sequence ID" value="KYC46100.1"/>
    <property type="molecule type" value="Genomic_DNA"/>
</dbReference>
<evidence type="ECO:0000313" key="1">
    <source>
        <dbReference type="EMBL" id="KYC46100.1"/>
    </source>
</evidence>
<organism evidence="1 2">
    <name type="scientific">Candidatus Methanofastidiosum methylothiophilum</name>
    <dbReference type="NCBI Taxonomy" id="1705564"/>
    <lineage>
        <taxon>Archaea</taxon>
        <taxon>Methanobacteriati</taxon>
        <taxon>Methanobacteriota</taxon>
        <taxon>Stenosarchaea group</taxon>
        <taxon>Candidatus Methanofastidiosia</taxon>
        <taxon>Candidatus Methanofastidiosales</taxon>
        <taxon>Candidatus Methanofastidiosaceae</taxon>
        <taxon>Candidatus Methanofastidiosum</taxon>
    </lineage>
</organism>
<protein>
    <submittedName>
        <fullName evidence="1">Uncharacterized protein</fullName>
    </submittedName>
</protein>
<sequence length="113" mass="13170">MGDKSFVTLDVCIICGEPKGIAIDRRMQQRFEMETILEIEPCDKCKEKYLKEGVMMIHIGDDKSFDLLVINEEAFKNLFDVLIPEGRIVRCDKEVLSKLREMDDEAKKREEKV</sequence>
<dbReference type="AlphaFoldDB" id="A0A150IM79"/>
<evidence type="ECO:0000313" key="2">
    <source>
        <dbReference type="Proteomes" id="UP000075578"/>
    </source>
</evidence>
<dbReference type="Proteomes" id="UP000075578">
    <property type="component" value="Unassembled WGS sequence"/>
</dbReference>
<reference evidence="1 2" key="1">
    <citation type="journal article" date="2016" name="ISME J.">
        <title>Chasing the elusive Euryarchaeota class WSA2: genomes reveal a uniquely fastidious methyl-reducing methanogen.</title>
        <authorList>
            <person name="Nobu M.K."/>
            <person name="Narihiro T."/>
            <person name="Kuroda K."/>
            <person name="Mei R."/>
            <person name="Liu W.T."/>
        </authorList>
    </citation>
    <scope>NUCLEOTIDE SEQUENCE [LARGE SCALE GENOMIC DNA]</scope>
    <source>
        <strain evidence="1">U1lsi0528_Bin089</strain>
    </source>
</reference>
<name>A0A150IM79_9EURY</name>
<gene>
    <name evidence="1" type="ORF">AMQ74_01869</name>
</gene>